<keyword evidence="2" id="KW-1185">Reference proteome</keyword>
<gene>
    <name evidence="1" type="ORF">AWH69_14650</name>
</gene>
<dbReference type="AlphaFoldDB" id="A0A176QA37"/>
<accession>A0A176QA37</accession>
<reference evidence="1 2" key="1">
    <citation type="submission" date="2016-01" db="EMBL/GenBank/DDBJ databases">
        <title>Janibacter melonis strain CD11_4 genome sequencing and assembly.</title>
        <authorList>
            <person name="Nair G.R."/>
            <person name="Kaur G."/>
            <person name="Chander A.M."/>
            <person name="Mayilraj S."/>
        </authorList>
    </citation>
    <scope>NUCLEOTIDE SEQUENCE [LARGE SCALE GENOMIC DNA]</scope>
    <source>
        <strain evidence="1 2">CD11-4</strain>
    </source>
</reference>
<protein>
    <recommendedName>
        <fullName evidence="3">DUF559 domain-containing protein</fullName>
    </recommendedName>
</protein>
<organism evidence="1 2">
    <name type="scientific">Janibacter melonis</name>
    <dbReference type="NCBI Taxonomy" id="262209"/>
    <lineage>
        <taxon>Bacteria</taxon>
        <taxon>Bacillati</taxon>
        <taxon>Actinomycetota</taxon>
        <taxon>Actinomycetes</taxon>
        <taxon>Micrococcales</taxon>
        <taxon>Intrasporangiaceae</taxon>
        <taxon>Janibacter</taxon>
    </lineage>
</organism>
<comment type="caution">
    <text evidence="1">The sequence shown here is derived from an EMBL/GenBank/DDBJ whole genome shotgun (WGS) entry which is preliminary data.</text>
</comment>
<dbReference type="Proteomes" id="UP000076976">
    <property type="component" value="Unassembled WGS sequence"/>
</dbReference>
<proteinExistence type="predicted"/>
<evidence type="ECO:0000313" key="1">
    <source>
        <dbReference type="EMBL" id="OAB86550.1"/>
    </source>
</evidence>
<evidence type="ECO:0000313" key="2">
    <source>
        <dbReference type="Proteomes" id="UP000076976"/>
    </source>
</evidence>
<dbReference type="RefSeq" id="WP_083969040.1">
    <property type="nucleotide sequence ID" value="NZ_LQZG01000004.1"/>
</dbReference>
<name>A0A176QA37_9MICO</name>
<dbReference type="EMBL" id="LQZG01000004">
    <property type="protein sequence ID" value="OAB86550.1"/>
    <property type="molecule type" value="Genomic_DNA"/>
</dbReference>
<evidence type="ECO:0008006" key="3">
    <source>
        <dbReference type="Google" id="ProtNLM"/>
    </source>
</evidence>
<sequence>MTIWTRTQLLATGLTRRDLDAAVADGRLLVAGRWIADVGESPQVLSVLRQGARPTCVTAAATHGLWVPPHSGLHVMTRRPSAGTRWPGDYVTHGFVRRWPERSPVASVPLLLEHSLRCLDPLDVGVLVDSALHLGLVAPADVAALARAAPRRVLPVLARTTGRSESGTESKVRLFVALKGVDVRPQVQIPGVGRVDLLVGRRWIVEADSRAHHTGELAYETDRGRDVAALERGYLTSRLTYAMVFGEWARTSRWLISMIRTGQHLLDPGRSRGRLLE</sequence>
<dbReference type="STRING" id="262209.AWH69_14650"/>